<evidence type="ECO:0000313" key="10">
    <source>
        <dbReference type="Proteomes" id="UP000091979"/>
    </source>
</evidence>
<evidence type="ECO:0000256" key="1">
    <source>
        <dbReference type="ARBA" id="ARBA00010577"/>
    </source>
</evidence>
<evidence type="ECO:0000259" key="7">
    <source>
        <dbReference type="Pfam" id="PF13860"/>
    </source>
</evidence>
<dbReference type="Gene3D" id="2.30.30.910">
    <property type="match status" value="1"/>
</dbReference>
<evidence type="ECO:0000256" key="4">
    <source>
        <dbReference type="ARBA" id="ARBA00024746"/>
    </source>
</evidence>
<feature type="region of interest" description="Disordered" evidence="6">
    <location>
        <begin position="1"/>
        <end position="21"/>
    </location>
</feature>
<evidence type="ECO:0000256" key="3">
    <source>
        <dbReference type="ARBA" id="ARBA00022795"/>
    </source>
</evidence>
<organism evidence="9 10">
    <name type="scientific">Halodesulfovibrio spirochaetisodalis</name>
    <dbReference type="NCBI Taxonomy" id="1560234"/>
    <lineage>
        <taxon>Bacteria</taxon>
        <taxon>Pseudomonadati</taxon>
        <taxon>Thermodesulfobacteriota</taxon>
        <taxon>Desulfovibrionia</taxon>
        <taxon>Desulfovibrionales</taxon>
        <taxon>Desulfovibrionaceae</taxon>
        <taxon>Halodesulfovibrio</taxon>
    </lineage>
</organism>
<evidence type="ECO:0000256" key="5">
    <source>
        <dbReference type="RuleBase" id="RU362076"/>
    </source>
</evidence>
<evidence type="ECO:0000313" key="9">
    <source>
        <dbReference type="EMBL" id="OBQ55168.1"/>
    </source>
</evidence>
<dbReference type="OrthoDB" id="9785233at2"/>
<dbReference type="GO" id="GO:0044781">
    <property type="term" value="P:bacterial-type flagellum organization"/>
    <property type="evidence" value="ECO:0007669"/>
    <property type="project" value="UniProtKB-UniRule"/>
</dbReference>
<comment type="function">
    <text evidence="4 5">Required for flagellar hook formation. May act as a scaffolding protein.</text>
</comment>
<dbReference type="Pfam" id="PF03963">
    <property type="entry name" value="FlgD"/>
    <property type="match status" value="1"/>
</dbReference>
<feature type="domain" description="FlgD/Vpr Ig-like" evidence="7">
    <location>
        <begin position="97"/>
        <end position="174"/>
    </location>
</feature>
<dbReference type="Gene3D" id="2.60.40.4070">
    <property type="match status" value="1"/>
</dbReference>
<proteinExistence type="inferred from homology"/>
<evidence type="ECO:0000256" key="6">
    <source>
        <dbReference type="SAM" id="MobiDB-lite"/>
    </source>
</evidence>
<dbReference type="AlphaFoldDB" id="A0A1B7XI31"/>
<feature type="domain" description="FlgD Tudor-like" evidence="8">
    <location>
        <begin position="86"/>
        <end position="214"/>
    </location>
</feature>
<comment type="similarity">
    <text evidence="1 5">Belongs to the FlgD family.</text>
</comment>
<dbReference type="EMBL" id="JXMS01000005">
    <property type="protein sequence ID" value="OBQ55168.1"/>
    <property type="molecule type" value="Genomic_DNA"/>
</dbReference>
<protein>
    <recommendedName>
        <fullName evidence="2 5">Basal-body rod modification protein FlgD</fullName>
    </recommendedName>
</protein>
<evidence type="ECO:0000259" key="8">
    <source>
        <dbReference type="Pfam" id="PF13861"/>
    </source>
</evidence>
<dbReference type="Pfam" id="PF13861">
    <property type="entry name" value="FLgD_tudor"/>
    <property type="match status" value="1"/>
</dbReference>
<reference evidence="9 10" key="1">
    <citation type="submission" date="2015-01" db="EMBL/GenBank/DDBJ databases">
        <title>Desulfovibrio sp. JC271 draft genome sequence.</title>
        <authorList>
            <person name="Shivani Y."/>
            <person name="Subhash Y."/>
            <person name="Sasikala C."/>
            <person name="Ramana C.V."/>
        </authorList>
    </citation>
    <scope>NUCLEOTIDE SEQUENCE [LARGE SCALE GENOMIC DNA]</scope>
    <source>
        <strain evidence="9 10">JC271</strain>
    </source>
</reference>
<dbReference type="STRING" id="1560234.SP90_04110"/>
<dbReference type="InterPro" id="IPR025963">
    <property type="entry name" value="FLgD_Tudor"/>
</dbReference>
<evidence type="ECO:0000256" key="2">
    <source>
        <dbReference type="ARBA" id="ARBA00016013"/>
    </source>
</evidence>
<dbReference type="InterPro" id="IPR005648">
    <property type="entry name" value="FlgD"/>
</dbReference>
<keyword evidence="10" id="KW-1185">Reference proteome</keyword>
<gene>
    <name evidence="9" type="ORF">SP90_04110</name>
</gene>
<accession>A0A1B7XI31</accession>
<sequence>MTISSVSSGTDVTTTTAQNTSSSSISNIDYMLLLATELQYQDPTDPMDTDKLTEQTTMFSQLDELVSIGDQLESMEESLSNKVEPVSYLGREVTVQGDAMRLEDGTSSDVTVHLESAAESVIIDIYDASGNIVSMQNWGKMSAGSQSLEWDGTLLNGEKAADGTYTVKVRATNASGQDVASTTTINDTVVSVSNGPNGAEMTLKSGVAVNYTDIISVSLGEEKA</sequence>
<dbReference type="Proteomes" id="UP000091979">
    <property type="component" value="Unassembled WGS sequence"/>
</dbReference>
<dbReference type="RefSeq" id="WP_066852895.1">
    <property type="nucleotide sequence ID" value="NZ_JXMS01000005.1"/>
</dbReference>
<dbReference type="Pfam" id="PF13860">
    <property type="entry name" value="FlgD_ig"/>
    <property type="match status" value="1"/>
</dbReference>
<dbReference type="InterPro" id="IPR025965">
    <property type="entry name" value="FlgD/Vpr_Ig-like"/>
</dbReference>
<name>A0A1B7XI31_9BACT</name>
<comment type="caution">
    <text evidence="9">The sequence shown here is derived from an EMBL/GenBank/DDBJ whole genome shotgun (WGS) entry which is preliminary data.</text>
</comment>
<dbReference type="PATRIC" id="fig|1560234.3.peg.2770"/>
<keyword evidence="3 5" id="KW-1005">Bacterial flagellum biogenesis</keyword>